<sequence>MALQDLHLLLGLGVTYVDKVLLVRHVVVIHRGDPSANVCRSWMQLSAQTSQILAIWLGVAFQVISVPIRDVPDPMAFMELLKRMLSDEASMHNACLGPEVFSYRLRMSLRAIKPKFRLFSSRSTFSEGLPIEEDKKAISWSFWAMKPLEGIILLLLLLVCGWPPLSKLSCTKATLNKSILATWVESLFLSSPTLQLLLPWLIDTLVANSLSQVTFS</sequence>
<organism evidence="1 2">
    <name type="scientific">Ovis ammon polii</name>
    <dbReference type="NCBI Taxonomy" id="230172"/>
    <lineage>
        <taxon>Eukaryota</taxon>
        <taxon>Metazoa</taxon>
        <taxon>Chordata</taxon>
        <taxon>Craniata</taxon>
        <taxon>Vertebrata</taxon>
        <taxon>Euteleostomi</taxon>
        <taxon>Mammalia</taxon>
        <taxon>Eutheria</taxon>
        <taxon>Laurasiatheria</taxon>
        <taxon>Artiodactyla</taxon>
        <taxon>Ruminantia</taxon>
        <taxon>Pecora</taxon>
        <taxon>Bovidae</taxon>
        <taxon>Caprinae</taxon>
        <taxon>Ovis</taxon>
    </lineage>
</organism>
<proteinExistence type="predicted"/>
<protein>
    <submittedName>
        <fullName evidence="1">Uncharacterized protein</fullName>
    </submittedName>
</protein>
<name>A0AAD4U755_OVIAM</name>
<evidence type="ECO:0000313" key="1">
    <source>
        <dbReference type="EMBL" id="KAI4539497.1"/>
    </source>
</evidence>
<comment type="caution">
    <text evidence="1">The sequence shown here is derived from an EMBL/GenBank/DDBJ whole genome shotgun (WGS) entry which is preliminary data.</text>
</comment>
<keyword evidence="2" id="KW-1185">Reference proteome</keyword>
<dbReference type="Proteomes" id="UP001214576">
    <property type="component" value="Unassembled WGS sequence"/>
</dbReference>
<reference evidence="1" key="1">
    <citation type="submission" date="2022-03" db="EMBL/GenBank/DDBJ databases">
        <title>Genomic analyses of argali, domestic sheep and their hybrids provide insights into chromosomal evolution, heterosis and genetic basis of agronomic traits.</title>
        <authorList>
            <person name="Li M."/>
        </authorList>
    </citation>
    <scope>NUCLEOTIDE SEQUENCE</scope>
    <source>
        <strain evidence="1">CAU-MHL-2022a</strain>
        <tissue evidence="1">Skin</tissue>
    </source>
</reference>
<dbReference type="EMBL" id="JAKZEL010000011">
    <property type="protein sequence ID" value="KAI4539497.1"/>
    <property type="molecule type" value="Genomic_DNA"/>
</dbReference>
<accession>A0AAD4U755</accession>
<gene>
    <name evidence="1" type="ORF">MG293_010889</name>
</gene>
<evidence type="ECO:0000313" key="2">
    <source>
        <dbReference type="Proteomes" id="UP001214576"/>
    </source>
</evidence>
<dbReference type="AlphaFoldDB" id="A0AAD4U755"/>